<keyword evidence="2 4" id="KW-0238">DNA-binding</keyword>
<dbReference type="PANTHER" id="PTHR30055:SF148">
    <property type="entry name" value="TETR-FAMILY TRANSCRIPTIONAL REGULATOR"/>
    <property type="match status" value="1"/>
</dbReference>
<accession>A0A7X0RHR9</accession>
<dbReference type="GO" id="GO:0000976">
    <property type="term" value="F:transcription cis-regulatory region binding"/>
    <property type="evidence" value="ECO:0007669"/>
    <property type="project" value="TreeGrafter"/>
</dbReference>
<dbReference type="SUPFAM" id="SSF46689">
    <property type="entry name" value="Homeodomain-like"/>
    <property type="match status" value="1"/>
</dbReference>
<keyword evidence="7" id="KW-1185">Reference proteome</keyword>
<dbReference type="GO" id="GO:0003700">
    <property type="term" value="F:DNA-binding transcription factor activity"/>
    <property type="evidence" value="ECO:0007669"/>
    <property type="project" value="TreeGrafter"/>
</dbReference>
<evidence type="ECO:0000259" key="5">
    <source>
        <dbReference type="PROSITE" id="PS50977"/>
    </source>
</evidence>
<dbReference type="Proteomes" id="UP000523955">
    <property type="component" value="Unassembled WGS sequence"/>
</dbReference>
<dbReference type="SUPFAM" id="SSF48498">
    <property type="entry name" value="Tetracyclin repressor-like, C-terminal domain"/>
    <property type="match status" value="1"/>
</dbReference>
<keyword evidence="3" id="KW-0804">Transcription</keyword>
<dbReference type="InterPro" id="IPR050109">
    <property type="entry name" value="HTH-type_TetR-like_transc_reg"/>
</dbReference>
<dbReference type="Gene3D" id="1.10.10.60">
    <property type="entry name" value="Homeodomain-like"/>
    <property type="match status" value="1"/>
</dbReference>
<dbReference type="PRINTS" id="PR00455">
    <property type="entry name" value="HTHTETR"/>
</dbReference>
<dbReference type="EMBL" id="JACKXE010000001">
    <property type="protein sequence ID" value="MBB6628546.1"/>
    <property type="molecule type" value="Genomic_DNA"/>
</dbReference>
<evidence type="ECO:0000313" key="6">
    <source>
        <dbReference type="EMBL" id="MBB6628546.1"/>
    </source>
</evidence>
<keyword evidence="1" id="KW-0805">Transcription regulation</keyword>
<protein>
    <submittedName>
        <fullName evidence="6">TetR/AcrR family transcriptional regulator</fullName>
    </submittedName>
</protein>
<evidence type="ECO:0000256" key="2">
    <source>
        <dbReference type="ARBA" id="ARBA00023125"/>
    </source>
</evidence>
<organism evidence="6 7">
    <name type="scientific">Nocardioides luti</name>
    <dbReference type="NCBI Taxonomy" id="2761101"/>
    <lineage>
        <taxon>Bacteria</taxon>
        <taxon>Bacillati</taxon>
        <taxon>Actinomycetota</taxon>
        <taxon>Actinomycetes</taxon>
        <taxon>Propionibacteriales</taxon>
        <taxon>Nocardioidaceae</taxon>
        <taxon>Nocardioides</taxon>
    </lineage>
</organism>
<evidence type="ECO:0000256" key="4">
    <source>
        <dbReference type="PROSITE-ProRule" id="PRU00335"/>
    </source>
</evidence>
<dbReference type="Pfam" id="PF00440">
    <property type="entry name" value="TetR_N"/>
    <property type="match status" value="1"/>
</dbReference>
<feature type="DNA-binding region" description="H-T-H motif" evidence="4">
    <location>
        <begin position="40"/>
        <end position="59"/>
    </location>
</feature>
<dbReference type="InterPro" id="IPR009057">
    <property type="entry name" value="Homeodomain-like_sf"/>
</dbReference>
<evidence type="ECO:0000256" key="3">
    <source>
        <dbReference type="ARBA" id="ARBA00023163"/>
    </source>
</evidence>
<evidence type="ECO:0000256" key="1">
    <source>
        <dbReference type="ARBA" id="ARBA00023015"/>
    </source>
</evidence>
<dbReference type="Gene3D" id="1.10.357.10">
    <property type="entry name" value="Tetracycline Repressor, domain 2"/>
    <property type="match status" value="1"/>
</dbReference>
<dbReference type="Pfam" id="PF16859">
    <property type="entry name" value="TetR_C_11"/>
    <property type="match status" value="1"/>
</dbReference>
<name>A0A7X0RHR9_9ACTN</name>
<dbReference type="PANTHER" id="PTHR30055">
    <property type="entry name" value="HTH-TYPE TRANSCRIPTIONAL REGULATOR RUTR"/>
    <property type="match status" value="1"/>
</dbReference>
<dbReference type="AlphaFoldDB" id="A0A7X0RHR9"/>
<dbReference type="InterPro" id="IPR001647">
    <property type="entry name" value="HTH_TetR"/>
</dbReference>
<gene>
    <name evidence="6" type="ORF">H5V45_14570</name>
</gene>
<dbReference type="PROSITE" id="PS50977">
    <property type="entry name" value="HTH_TETR_2"/>
    <property type="match status" value="1"/>
</dbReference>
<feature type="domain" description="HTH tetR-type" evidence="5">
    <location>
        <begin position="17"/>
        <end position="77"/>
    </location>
</feature>
<dbReference type="InterPro" id="IPR011075">
    <property type="entry name" value="TetR_C"/>
</dbReference>
<dbReference type="InterPro" id="IPR036271">
    <property type="entry name" value="Tet_transcr_reg_TetR-rel_C_sf"/>
</dbReference>
<proteinExistence type="predicted"/>
<dbReference type="RefSeq" id="WP_185253591.1">
    <property type="nucleotide sequence ID" value="NZ_JACKXE010000001.1"/>
</dbReference>
<sequence length="205" mass="22312">MPPNQTERPTRGRPRKAGAEERILEAALEEYGERGWAGFTMDAVARRAGVGKSTVYLRWSNKDDLLTEAVTRRSNDIEAVDTGTLRGDLEALADNLFRFYLDPGGWATLRITVDAAGSPEPLGRFTEVVVEQHRIATDTLVRRAIGRGEAPADFPATTMIECLYGAITMQTLGLTGEGRRLSDAEIGERVRPVVAFVLAGAGLLP</sequence>
<evidence type="ECO:0000313" key="7">
    <source>
        <dbReference type="Proteomes" id="UP000523955"/>
    </source>
</evidence>
<comment type="caution">
    <text evidence="6">The sequence shown here is derived from an EMBL/GenBank/DDBJ whole genome shotgun (WGS) entry which is preliminary data.</text>
</comment>
<reference evidence="6 7" key="1">
    <citation type="submission" date="2020-08" db="EMBL/GenBank/DDBJ databases">
        <authorList>
            <person name="Seo M.-J."/>
        </authorList>
    </citation>
    <scope>NUCLEOTIDE SEQUENCE [LARGE SCALE GENOMIC DNA]</scope>
    <source>
        <strain evidence="6 7">KIGAM211</strain>
    </source>
</reference>